<feature type="domain" description="RING-type" evidence="18">
    <location>
        <begin position="1137"/>
        <end position="1393"/>
    </location>
</feature>
<dbReference type="InterPro" id="IPR013083">
    <property type="entry name" value="Znf_RING/FYVE/PHD"/>
</dbReference>
<keyword evidence="20" id="KW-1185">Reference proteome</keyword>
<evidence type="ECO:0008006" key="21">
    <source>
        <dbReference type="Google" id="ProtNLM"/>
    </source>
</evidence>
<evidence type="ECO:0000256" key="9">
    <source>
        <dbReference type="ARBA" id="ARBA00022771"/>
    </source>
</evidence>
<feature type="transmembrane region" description="Helical" evidence="16">
    <location>
        <begin position="641"/>
        <end position="663"/>
    </location>
</feature>
<dbReference type="PROSITE" id="PS50089">
    <property type="entry name" value="ZF_RING_2"/>
    <property type="match status" value="2"/>
</dbReference>
<evidence type="ECO:0000256" key="13">
    <source>
        <dbReference type="ARBA" id="ARBA00023136"/>
    </source>
</evidence>
<dbReference type="Gene3D" id="3.30.40.10">
    <property type="entry name" value="Zinc/RING finger domain, C3HC4 (zinc finger)"/>
    <property type="match status" value="2"/>
</dbReference>
<gene>
    <name evidence="19" type="ORF">CVT25_014975</name>
</gene>
<dbReference type="PROSITE" id="PS51873">
    <property type="entry name" value="TRIAD"/>
    <property type="match status" value="2"/>
</dbReference>
<dbReference type="Gene3D" id="1.20.120.1750">
    <property type="match status" value="2"/>
</dbReference>
<evidence type="ECO:0000256" key="16">
    <source>
        <dbReference type="SAM" id="Phobius"/>
    </source>
</evidence>
<dbReference type="Pfam" id="PF05773">
    <property type="entry name" value="RWD"/>
    <property type="match status" value="2"/>
</dbReference>
<dbReference type="InterPro" id="IPR017907">
    <property type="entry name" value="Znf_RING_CS"/>
</dbReference>
<organism evidence="19 20">
    <name type="scientific">Psilocybe cyanescens</name>
    <dbReference type="NCBI Taxonomy" id="93625"/>
    <lineage>
        <taxon>Eukaryota</taxon>
        <taxon>Fungi</taxon>
        <taxon>Dikarya</taxon>
        <taxon>Basidiomycota</taxon>
        <taxon>Agaricomycotina</taxon>
        <taxon>Agaricomycetes</taxon>
        <taxon>Agaricomycetidae</taxon>
        <taxon>Agaricales</taxon>
        <taxon>Agaricineae</taxon>
        <taxon>Strophariaceae</taxon>
        <taxon>Psilocybe</taxon>
    </lineage>
</organism>
<dbReference type="SUPFAM" id="SSF57850">
    <property type="entry name" value="RING/U-box"/>
    <property type="match status" value="4"/>
</dbReference>
<evidence type="ECO:0000256" key="11">
    <source>
        <dbReference type="ARBA" id="ARBA00022833"/>
    </source>
</evidence>
<dbReference type="Pfam" id="PF01485">
    <property type="entry name" value="IBR"/>
    <property type="match status" value="2"/>
</dbReference>
<dbReference type="Pfam" id="PF06963">
    <property type="entry name" value="FPN1"/>
    <property type="match status" value="1"/>
</dbReference>
<dbReference type="CDD" id="cd17480">
    <property type="entry name" value="MFS_SLC40A1_like"/>
    <property type="match status" value="1"/>
</dbReference>
<comment type="similarity">
    <text evidence="14">Belongs to the RBR family. RNF14 subfamily.</text>
</comment>
<evidence type="ECO:0000256" key="3">
    <source>
        <dbReference type="ARBA" id="ARBA00006279"/>
    </source>
</evidence>
<dbReference type="CDD" id="cd20341">
    <property type="entry name" value="BRcat_RBR_RNF14"/>
    <property type="match status" value="2"/>
</dbReference>
<dbReference type="STRING" id="93625.A0A409XI74"/>
<dbReference type="CDD" id="cd23820">
    <property type="entry name" value="RWD_RNF14"/>
    <property type="match status" value="2"/>
</dbReference>
<keyword evidence="6 16" id="KW-0812">Transmembrane</keyword>
<evidence type="ECO:0000256" key="4">
    <source>
        <dbReference type="ARBA" id="ARBA00022448"/>
    </source>
</evidence>
<comment type="subcellular location">
    <subcellularLocation>
        <location evidence="1">Membrane</location>
        <topology evidence="1">Multi-pass membrane protein</topology>
    </subcellularLocation>
</comment>
<evidence type="ECO:0000256" key="14">
    <source>
        <dbReference type="ARBA" id="ARBA00044508"/>
    </source>
</evidence>
<comment type="pathway">
    <text evidence="2">Protein modification; protein ubiquitination.</text>
</comment>
<dbReference type="InterPro" id="IPR047548">
    <property type="entry name" value="Rcat_RBR_RNF14"/>
</dbReference>
<evidence type="ECO:0000256" key="1">
    <source>
        <dbReference type="ARBA" id="ARBA00004141"/>
    </source>
</evidence>
<dbReference type="InterPro" id="IPR002867">
    <property type="entry name" value="IBR_dom"/>
</dbReference>
<evidence type="ECO:0000256" key="15">
    <source>
        <dbReference type="PROSITE-ProRule" id="PRU00175"/>
    </source>
</evidence>
<protein>
    <recommendedName>
        <fullName evidence="21">RWD domain-containing protein</fullName>
    </recommendedName>
</protein>
<dbReference type="GO" id="GO:0008270">
    <property type="term" value="F:zinc ion binding"/>
    <property type="evidence" value="ECO:0007669"/>
    <property type="project" value="UniProtKB-KW"/>
</dbReference>
<evidence type="ECO:0000256" key="2">
    <source>
        <dbReference type="ARBA" id="ARBA00004906"/>
    </source>
</evidence>
<evidence type="ECO:0000259" key="18">
    <source>
        <dbReference type="PROSITE" id="PS51873"/>
    </source>
</evidence>
<comment type="similarity">
    <text evidence="3">Belongs to the ferroportin (FP) (TC 2.A.100) family. SLC40A subfamily.</text>
</comment>
<dbReference type="InterPro" id="IPR001841">
    <property type="entry name" value="Znf_RING"/>
</dbReference>
<feature type="transmembrane region" description="Helical" evidence="16">
    <location>
        <begin position="720"/>
        <end position="740"/>
    </location>
</feature>
<evidence type="ECO:0000313" key="19">
    <source>
        <dbReference type="EMBL" id="PPQ90457.1"/>
    </source>
</evidence>
<dbReference type="GO" id="GO:0005381">
    <property type="term" value="F:iron ion transmembrane transporter activity"/>
    <property type="evidence" value="ECO:0007669"/>
    <property type="project" value="InterPro"/>
</dbReference>
<dbReference type="GO" id="GO:0016740">
    <property type="term" value="F:transferase activity"/>
    <property type="evidence" value="ECO:0007669"/>
    <property type="project" value="UniProtKB-KW"/>
</dbReference>
<dbReference type="InterPro" id="IPR016135">
    <property type="entry name" value="UBQ-conjugating_enzyme/RWD"/>
</dbReference>
<dbReference type="OrthoDB" id="1431934at2759"/>
<dbReference type="InParanoid" id="A0A409XI74"/>
<dbReference type="PANTHER" id="PTHR11660:SF57">
    <property type="entry name" value="SOLUTE CARRIER FAMILY 40 MEMBER"/>
    <property type="match status" value="1"/>
</dbReference>
<dbReference type="Proteomes" id="UP000283269">
    <property type="component" value="Unassembled WGS sequence"/>
</dbReference>
<keyword evidence="8" id="KW-0677">Repeat</keyword>
<evidence type="ECO:0000256" key="8">
    <source>
        <dbReference type="ARBA" id="ARBA00022737"/>
    </source>
</evidence>
<dbReference type="SMART" id="SM00184">
    <property type="entry name" value="RING"/>
    <property type="match status" value="4"/>
</dbReference>
<dbReference type="SMART" id="SM00591">
    <property type="entry name" value="RWD"/>
    <property type="match status" value="2"/>
</dbReference>
<name>A0A409XI74_PSICY</name>
<dbReference type="EMBL" id="NHYD01001635">
    <property type="protein sequence ID" value="PPQ90457.1"/>
    <property type="molecule type" value="Genomic_DNA"/>
</dbReference>
<dbReference type="InterPro" id="IPR044066">
    <property type="entry name" value="TRIAD_supradom"/>
</dbReference>
<keyword evidence="13 16" id="KW-0472">Membrane</keyword>
<evidence type="ECO:0000256" key="5">
    <source>
        <dbReference type="ARBA" id="ARBA00022679"/>
    </source>
</evidence>
<keyword evidence="7" id="KW-0479">Metal-binding</keyword>
<feature type="transmembrane region" description="Helical" evidence="16">
    <location>
        <begin position="491"/>
        <end position="512"/>
    </location>
</feature>
<sequence>MAISDLSLSYNIADIETCSSLQNEELEVLQAIFPECIHSQNSDGILKIEIPIEFGSSRVVKITDVDLSPSWSSSSAARRSEGLSLTVLPPVVLFVSLPPSYPLYAPPDIVSLQATHQWLANTRGIKDALFRIFNSGESVLYNWIEYLRSGDFLVDLNSVSSEDGLAVELYHPSPPILATLLCGFEVSFNSAQFSQSSYPCSICLTHLKGINCVKLQCEHIFCRSCLEDFWSMCIAEGDAGRVGCPDPDCIKEGKESCEDQVSRIVSASQFERWKWLKIKRELERDPTIMHCPRLQCQNLVPKPGDADPESGWDRFRQCDQCFYSFCALCKNTWHGPLSPCPVGYRERLLEEYLATEEGSTARTTLELRYGRLFVFRLVAEHAQEQATSQWISSSTTLCPGCESPVQKSEGCNHFVGNLPRPTAVLAQLLSIIVVPLMASTEDNQGNDRLDPIALFSLAAQHLSVTWTQRTAEFASYLFLIDLFPTTLLPSALYGFFTTLAGVLFGGNAGSLVDNPSRLKVIRCNILLAKFVVVSLYAFLLVLLVKYPSESKEAGQRIGHGEQGIVWTLFSLTTIAGCVMKLSDIAMSVAIERDWVTTIAANSDARLTRLNLWMRRIDLGCKLISPLFTGLLTSTVGNTVTLIIIAGIAIGGLAFELFWINIVWKRFPVLAASPNCGHHNPHPVHIGGESSLGSPETLLPSKFSFGSIKHWATASYKDWRLFIHSPVFLSSLSISLLYFTTLSFDGTMIAWLKTNTYSDGLISGMRGVAVCTGLLGTAIMPVLEKKIGLTRAGSWSIWSETLSLVPVLVSFYVGSKQGAKAPSWNQALLFGGMAVSRVGLWSFDLCQLKLLQITLADHPRRNTLNGLQFSLQNILDLLRYVMVIILSRPSEFKYTAALSFGAVVSAASSYLVYLRRERGHVIHTEWFMRMHKKFIAIYPTGLHDEDLPSPVLDADQLDQCTLMQKDEFGVLESIYPEFVSSQNLDDHALKLEIPVQFGTSKSVLISEPPPAVSSLPEKKSTLQSISLFALPPLLINIVLPPSYPLHKPPVITSIRATHVWLPDADILQSALIELWQAGDPVLFNWIEYIRTGDFLQRMNLVTPGNSDTIALPHPAPRLIAPLLLEYDTSAQSSQFARNSYPCSVCLTSLKGSKCLQLKCKHIFCRSCLEDFWKMCIAEGDISRVCCPDPECVKKANEAGEEEVARVVTEAELQRWKWLREKRDIERDPTVVHCPVAVCQAPVPKPIDADTDTPGWSRLRQCPRCDYTFCAFCRRTWHGPLDNCPIAQYEQLVLEYLEAEEGSPERAKLERRYGKANISRLVATYEEEKANLQWLNSSTMQCPGCQCHVEKTMGCNHMTCWKCSQHFCYRCGERLNPEQPYAHFSNPRHGCFNQLFDVIEVPEAEWEMEE</sequence>
<dbReference type="CDD" id="cd23134">
    <property type="entry name" value="RING-HC_ITT1-like"/>
    <property type="match status" value="2"/>
</dbReference>
<proteinExistence type="inferred from homology"/>
<keyword evidence="4" id="KW-0813">Transport</keyword>
<keyword evidence="12 16" id="KW-1133">Transmembrane helix</keyword>
<dbReference type="PROSITE" id="PS00518">
    <property type="entry name" value="ZF_RING_1"/>
    <property type="match status" value="2"/>
</dbReference>
<dbReference type="Gene3D" id="3.10.110.10">
    <property type="entry name" value="Ubiquitin Conjugating Enzyme"/>
    <property type="match status" value="2"/>
</dbReference>
<evidence type="ECO:0000313" key="20">
    <source>
        <dbReference type="Proteomes" id="UP000283269"/>
    </source>
</evidence>
<evidence type="ECO:0000256" key="12">
    <source>
        <dbReference type="ARBA" id="ARBA00022989"/>
    </source>
</evidence>
<evidence type="ECO:0000256" key="7">
    <source>
        <dbReference type="ARBA" id="ARBA00022723"/>
    </source>
</evidence>
<evidence type="ECO:0000259" key="17">
    <source>
        <dbReference type="PROSITE" id="PS50089"/>
    </source>
</evidence>
<feature type="transmembrane region" description="Helical" evidence="16">
    <location>
        <begin position="760"/>
        <end position="782"/>
    </location>
</feature>
<dbReference type="InterPro" id="IPR009716">
    <property type="entry name" value="Ferroportin-1"/>
</dbReference>
<accession>A0A409XI74</accession>
<dbReference type="SUPFAM" id="SSF103473">
    <property type="entry name" value="MFS general substrate transporter"/>
    <property type="match status" value="1"/>
</dbReference>
<dbReference type="Pfam" id="PF22191">
    <property type="entry name" value="IBR_1"/>
    <property type="match status" value="1"/>
</dbReference>
<keyword evidence="5" id="KW-0808">Transferase</keyword>
<comment type="caution">
    <text evidence="19">The sequence shown here is derived from an EMBL/GenBank/DDBJ whole genome shotgun (WGS) entry which is preliminary data.</text>
</comment>
<evidence type="ECO:0000256" key="6">
    <source>
        <dbReference type="ARBA" id="ARBA00022692"/>
    </source>
</evidence>
<feature type="domain" description="RING-type" evidence="17">
    <location>
        <begin position="1141"/>
        <end position="1186"/>
    </location>
</feature>
<dbReference type="SUPFAM" id="SSF54495">
    <property type="entry name" value="UBC-like"/>
    <property type="match status" value="2"/>
</dbReference>
<dbReference type="CDD" id="cd20354">
    <property type="entry name" value="Rcat_RBR_RNF14"/>
    <property type="match status" value="1"/>
</dbReference>
<dbReference type="PANTHER" id="PTHR11660">
    <property type="entry name" value="SOLUTE CARRIER FAMILY 40 MEMBER"/>
    <property type="match status" value="1"/>
</dbReference>
<dbReference type="InterPro" id="IPR036259">
    <property type="entry name" value="MFS_trans_sf"/>
</dbReference>
<reference evidence="19 20" key="1">
    <citation type="journal article" date="2018" name="Evol. Lett.">
        <title>Horizontal gene cluster transfer increased hallucinogenic mushroom diversity.</title>
        <authorList>
            <person name="Reynolds H.T."/>
            <person name="Vijayakumar V."/>
            <person name="Gluck-Thaler E."/>
            <person name="Korotkin H.B."/>
            <person name="Matheny P.B."/>
            <person name="Slot J.C."/>
        </authorList>
    </citation>
    <scope>NUCLEOTIDE SEQUENCE [LARGE SCALE GENOMIC DNA]</scope>
    <source>
        <strain evidence="19 20">2631</strain>
    </source>
</reference>
<dbReference type="SMART" id="SM00647">
    <property type="entry name" value="IBR"/>
    <property type="match status" value="3"/>
</dbReference>
<feature type="transmembrane region" description="Helical" evidence="16">
    <location>
        <begin position="524"/>
        <end position="544"/>
    </location>
</feature>
<feature type="domain" description="RING-type" evidence="18">
    <location>
        <begin position="196"/>
        <end position="450"/>
    </location>
</feature>
<evidence type="ECO:0000256" key="10">
    <source>
        <dbReference type="ARBA" id="ARBA00022786"/>
    </source>
</evidence>
<keyword evidence="10" id="KW-0833">Ubl conjugation pathway</keyword>
<feature type="transmembrane region" description="Helical" evidence="16">
    <location>
        <begin position="891"/>
        <end position="912"/>
    </location>
</feature>
<feature type="domain" description="RING-type" evidence="17">
    <location>
        <begin position="200"/>
        <end position="245"/>
    </location>
</feature>
<dbReference type="InterPro" id="IPR006575">
    <property type="entry name" value="RWD_dom"/>
</dbReference>
<dbReference type="GO" id="GO:0016020">
    <property type="term" value="C:membrane"/>
    <property type="evidence" value="ECO:0007669"/>
    <property type="project" value="UniProtKB-SubCell"/>
</dbReference>
<keyword evidence="11" id="KW-0862">Zinc</keyword>
<keyword evidence="9 15" id="KW-0863">Zinc-finger</keyword>